<dbReference type="Proteomes" id="UP000613840">
    <property type="component" value="Unassembled WGS sequence"/>
</dbReference>
<dbReference type="AlphaFoldDB" id="A0A917S5W3"/>
<name>A0A917S5W3_9ACTN</name>
<organism evidence="3 4">
    <name type="scientific">Microlunatus endophyticus</name>
    <dbReference type="NCBI Taxonomy" id="1716077"/>
    <lineage>
        <taxon>Bacteria</taxon>
        <taxon>Bacillati</taxon>
        <taxon>Actinomycetota</taxon>
        <taxon>Actinomycetes</taxon>
        <taxon>Propionibacteriales</taxon>
        <taxon>Propionibacteriaceae</taxon>
        <taxon>Microlunatus</taxon>
    </lineage>
</organism>
<gene>
    <name evidence="3" type="ORF">GCM10011575_15930</name>
</gene>
<dbReference type="GO" id="GO:0020037">
    <property type="term" value="F:heme binding"/>
    <property type="evidence" value="ECO:0007669"/>
    <property type="project" value="InterPro"/>
</dbReference>
<feature type="region of interest" description="Disordered" evidence="2">
    <location>
        <begin position="329"/>
        <end position="387"/>
    </location>
</feature>
<dbReference type="GO" id="GO:0005506">
    <property type="term" value="F:iron ion binding"/>
    <property type="evidence" value="ECO:0007669"/>
    <property type="project" value="InterPro"/>
</dbReference>
<evidence type="ECO:0000256" key="2">
    <source>
        <dbReference type="SAM" id="MobiDB-lite"/>
    </source>
</evidence>
<dbReference type="Gene3D" id="1.10.630.10">
    <property type="entry name" value="Cytochrome P450"/>
    <property type="match status" value="1"/>
</dbReference>
<comment type="similarity">
    <text evidence="1">Belongs to the cytochrome P450 family.</text>
</comment>
<dbReference type="PANTHER" id="PTHR24305:SF166">
    <property type="entry name" value="CYTOCHROME P450 12A4, MITOCHONDRIAL-RELATED"/>
    <property type="match status" value="1"/>
</dbReference>
<sequence length="498" mass="55082">MIAAGLGTAAALAGAATLPSWLPQRVIALRGAIFALVNGEEGMSVLDRPGGPEEFVRVYGDPAANGRSHGAGLSDLFWYWLAPGPEVHQEHLEPGPRYDQAARTTRTILASRSKDEWADLVTRCTARVLDELPGKPAGRPVPGQRIQQVRLRDLMMPIWAEAYYEVVFGEPCPRFVRDLIVGNADDVVSALKCTSLRHMKRRDRLTRYLRARIDAGQVGFDLPSLMTPQEQACYLQGAFFNTAIVQMSEAMAHLLLAVAEHEEVQERLQREPSDDDYLSDVINETLRVWPLFGIAHRIVTADIDVDPPITAGTVLLFDYPGFHHTGRPALSDPALSDPALSDPALSDPALSDPALSDPTQFDPDRWRQRHGRPPHHIPFGVSANRPCPARGIAPPGMRAATREVLRRYTLSSSAAHTRSLPNRGPVLLTRRSEPAPTPARLRQLRWADRWQDVPRSLTQLAFGTIMVLDARRLALARTYFAEHPEQVPASSRPTEEAV</sequence>
<dbReference type="PANTHER" id="PTHR24305">
    <property type="entry name" value="CYTOCHROME P450"/>
    <property type="match status" value="1"/>
</dbReference>
<keyword evidence="4" id="KW-1185">Reference proteome</keyword>
<accession>A0A917S5W3</accession>
<dbReference type="SUPFAM" id="SSF48264">
    <property type="entry name" value="Cytochrome P450"/>
    <property type="match status" value="1"/>
</dbReference>
<dbReference type="InterPro" id="IPR050121">
    <property type="entry name" value="Cytochrome_P450_monoxygenase"/>
</dbReference>
<protein>
    <submittedName>
        <fullName evidence="3">Cytochrome P450</fullName>
    </submittedName>
</protein>
<evidence type="ECO:0000313" key="3">
    <source>
        <dbReference type="EMBL" id="GGL58316.1"/>
    </source>
</evidence>
<dbReference type="GO" id="GO:0004497">
    <property type="term" value="F:monooxygenase activity"/>
    <property type="evidence" value="ECO:0007669"/>
    <property type="project" value="InterPro"/>
</dbReference>
<evidence type="ECO:0000313" key="4">
    <source>
        <dbReference type="Proteomes" id="UP000613840"/>
    </source>
</evidence>
<dbReference type="GO" id="GO:0016705">
    <property type="term" value="F:oxidoreductase activity, acting on paired donors, with incorporation or reduction of molecular oxygen"/>
    <property type="evidence" value="ECO:0007669"/>
    <property type="project" value="InterPro"/>
</dbReference>
<comment type="caution">
    <text evidence="3">The sequence shown here is derived from an EMBL/GenBank/DDBJ whole genome shotgun (WGS) entry which is preliminary data.</text>
</comment>
<dbReference type="InterPro" id="IPR036396">
    <property type="entry name" value="Cyt_P450_sf"/>
</dbReference>
<evidence type="ECO:0000256" key="1">
    <source>
        <dbReference type="ARBA" id="ARBA00010617"/>
    </source>
</evidence>
<dbReference type="EMBL" id="BMMZ01000003">
    <property type="protein sequence ID" value="GGL58316.1"/>
    <property type="molecule type" value="Genomic_DNA"/>
</dbReference>
<proteinExistence type="inferred from homology"/>
<reference evidence="3" key="1">
    <citation type="journal article" date="2014" name="Int. J. Syst. Evol. Microbiol.">
        <title>Complete genome sequence of Corynebacterium casei LMG S-19264T (=DSM 44701T), isolated from a smear-ripened cheese.</title>
        <authorList>
            <consortium name="US DOE Joint Genome Institute (JGI-PGF)"/>
            <person name="Walter F."/>
            <person name="Albersmeier A."/>
            <person name="Kalinowski J."/>
            <person name="Ruckert C."/>
        </authorList>
    </citation>
    <scope>NUCLEOTIDE SEQUENCE</scope>
    <source>
        <strain evidence="3">CGMCC 4.7306</strain>
    </source>
</reference>
<reference evidence="3" key="2">
    <citation type="submission" date="2020-09" db="EMBL/GenBank/DDBJ databases">
        <authorList>
            <person name="Sun Q."/>
            <person name="Zhou Y."/>
        </authorList>
    </citation>
    <scope>NUCLEOTIDE SEQUENCE</scope>
    <source>
        <strain evidence="3">CGMCC 4.7306</strain>
    </source>
</reference>